<evidence type="ECO:0000313" key="2">
    <source>
        <dbReference type="Proteomes" id="UP000799779"/>
    </source>
</evidence>
<dbReference type="OrthoDB" id="5365129at2759"/>
<proteinExistence type="predicted"/>
<keyword evidence="2" id="KW-1185">Reference proteome</keyword>
<accession>A0A6A5X203</accession>
<evidence type="ECO:0000313" key="1">
    <source>
        <dbReference type="EMBL" id="KAF2004676.1"/>
    </source>
</evidence>
<reference evidence="1" key="1">
    <citation type="journal article" date="2020" name="Stud. Mycol.">
        <title>101 Dothideomycetes genomes: a test case for predicting lifestyles and emergence of pathogens.</title>
        <authorList>
            <person name="Haridas S."/>
            <person name="Albert R."/>
            <person name="Binder M."/>
            <person name="Bloem J."/>
            <person name="Labutti K."/>
            <person name="Salamov A."/>
            <person name="Andreopoulos B."/>
            <person name="Baker S."/>
            <person name="Barry K."/>
            <person name="Bills G."/>
            <person name="Bluhm B."/>
            <person name="Cannon C."/>
            <person name="Castanera R."/>
            <person name="Culley D."/>
            <person name="Daum C."/>
            <person name="Ezra D."/>
            <person name="Gonzalez J."/>
            <person name="Henrissat B."/>
            <person name="Kuo A."/>
            <person name="Liang C."/>
            <person name="Lipzen A."/>
            <person name="Lutzoni F."/>
            <person name="Magnuson J."/>
            <person name="Mondo S."/>
            <person name="Nolan M."/>
            <person name="Ohm R."/>
            <person name="Pangilinan J."/>
            <person name="Park H.-J."/>
            <person name="Ramirez L."/>
            <person name="Alfaro M."/>
            <person name="Sun H."/>
            <person name="Tritt A."/>
            <person name="Yoshinaga Y."/>
            <person name="Zwiers L.-H."/>
            <person name="Turgeon B."/>
            <person name="Goodwin S."/>
            <person name="Spatafora J."/>
            <person name="Crous P."/>
            <person name="Grigoriev I."/>
        </authorList>
    </citation>
    <scope>NUCLEOTIDE SEQUENCE</scope>
    <source>
        <strain evidence="1">CBS 123094</strain>
    </source>
</reference>
<dbReference type="Proteomes" id="UP000799779">
    <property type="component" value="Unassembled WGS sequence"/>
</dbReference>
<organism evidence="1 2">
    <name type="scientific">Amniculicola lignicola CBS 123094</name>
    <dbReference type="NCBI Taxonomy" id="1392246"/>
    <lineage>
        <taxon>Eukaryota</taxon>
        <taxon>Fungi</taxon>
        <taxon>Dikarya</taxon>
        <taxon>Ascomycota</taxon>
        <taxon>Pezizomycotina</taxon>
        <taxon>Dothideomycetes</taxon>
        <taxon>Pleosporomycetidae</taxon>
        <taxon>Pleosporales</taxon>
        <taxon>Amniculicolaceae</taxon>
        <taxon>Amniculicola</taxon>
    </lineage>
</organism>
<sequence>MANALVNAAPDPNKQTQVALSVGDGSNNDGSVPHVALWDRNGARIAQYRGNDDGHIKKSTSWSISLDNEQADDKQVAPEYASIVMQEGDAICLAMIAISGNSQTWVWTGDVGYTCDAQWYNSKFTTGGSNIPMKCVWLDADHTGGTIAKGLGIHLRDFTGDAGLIYQYDEDQRRLCQNSARMTFYPEIDPDSLIPFFNPPLDYMSATVDGDPTKIPTGGAITAPDQGVDRQMRAYPDGTKPWFKAKRSTARSGVHNRRNLKVRGLKNNKPERLTISSNPHHSAIELCEHPSSLGDDFVATVEGTYCDMQTGKWWYLCTAEIRNNCFDLASRVLKAISKRDQAPGRNYTMTREW</sequence>
<name>A0A6A5X203_9PLEO</name>
<gene>
    <name evidence="1" type="ORF">P154DRAFT_586273</name>
</gene>
<dbReference type="EMBL" id="ML977566">
    <property type="protein sequence ID" value="KAF2004676.1"/>
    <property type="molecule type" value="Genomic_DNA"/>
</dbReference>
<dbReference type="AlphaFoldDB" id="A0A6A5X203"/>
<protein>
    <submittedName>
        <fullName evidence="1">Uncharacterized protein</fullName>
    </submittedName>
</protein>